<dbReference type="InterPro" id="IPR000792">
    <property type="entry name" value="Tscrpt_reg_LuxR_C"/>
</dbReference>
<keyword evidence="3" id="KW-1185">Reference proteome</keyword>
<sequence>MDFADNINSIISDLYEGILDQQSQNKALHHLAQLLGSKHVALTTWNKHTNLTHIIQSSGLPEACTSAFQEHFYLLDPDRIFVKKIPPGQWYIDYLHFGKKAMGCCEFYQDFMKPFGFGSLSVSPIASDEELDSFIAIQYKNTPQAQKIDQLKQLSGLLSHLRRVLNMQSHFESIKIQNAFFQASLEQIRLPILIASGDGRISHVSRLADTFLSHRTEIKMVANSITSCDTFNRKLIYAIRLACGLNGPKIASGLRIGVDSNTALHLLITPLPIDHQYCYQTQQNMALIVIQDLSFPMLPKKILLKQMYGITLAEARVAIDLLKGMPPKEIAHEAGVAISTVRSQMKAIFSKTGASRQADLQRILYPLLSIDTK</sequence>
<dbReference type="Gene3D" id="1.10.10.10">
    <property type="entry name" value="Winged helix-like DNA-binding domain superfamily/Winged helix DNA-binding domain"/>
    <property type="match status" value="1"/>
</dbReference>
<dbReference type="SMART" id="SM00421">
    <property type="entry name" value="HTH_LUXR"/>
    <property type="match status" value="1"/>
</dbReference>
<dbReference type="InterPro" id="IPR016032">
    <property type="entry name" value="Sig_transdc_resp-reg_C-effctor"/>
</dbReference>
<protein>
    <submittedName>
        <fullName evidence="2">Transcriptional regulator</fullName>
    </submittedName>
</protein>
<dbReference type="EMBL" id="OU912926">
    <property type="protein sequence ID" value="CAG9932531.1"/>
    <property type="molecule type" value="Genomic_DNA"/>
</dbReference>
<dbReference type="InterPro" id="IPR036388">
    <property type="entry name" value="WH-like_DNA-bd_sf"/>
</dbReference>
<dbReference type="SUPFAM" id="SSF46894">
    <property type="entry name" value="C-terminal effector domain of the bipartite response regulators"/>
    <property type="match status" value="1"/>
</dbReference>
<name>A0ABM8YYM4_9PROT</name>
<dbReference type="Proteomes" id="UP000839052">
    <property type="component" value="Chromosome"/>
</dbReference>
<gene>
    <name evidence="2" type="ORF">NTG6680_1278</name>
</gene>
<evidence type="ECO:0000259" key="1">
    <source>
        <dbReference type="SMART" id="SM00421"/>
    </source>
</evidence>
<evidence type="ECO:0000313" key="3">
    <source>
        <dbReference type="Proteomes" id="UP000839052"/>
    </source>
</evidence>
<organism evidence="2 3">
    <name type="scientific">Candidatus Nitrotoga arctica</name>
    <dbReference type="NCBI Taxonomy" id="453162"/>
    <lineage>
        <taxon>Bacteria</taxon>
        <taxon>Pseudomonadati</taxon>
        <taxon>Pseudomonadota</taxon>
        <taxon>Betaproteobacteria</taxon>
        <taxon>Nitrosomonadales</taxon>
        <taxon>Gallionellaceae</taxon>
        <taxon>Candidatus Nitrotoga</taxon>
    </lineage>
</organism>
<accession>A0ABM8YYM4</accession>
<proteinExistence type="predicted"/>
<evidence type="ECO:0000313" key="2">
    <source>
        <dbReference type="EMBL" id="CAG9932531.1"/>
    </source>
</evidence>
<dbReference type="RefSeq" id="WP_239796449.1">
    <property type="nucleotide sequence ID" value="NZ_OU912926.1"/>
</dbReference>
<feature type="domain" description="HTH luxR-type" evidence="1">
    <location>
        <begin position="307"/>
        <end position="364"/>
    </location>
</feature>
<reference evidence="2 3" key="1">
    <citation type="submission" date="2021-10" db="EMBL/GenBank/DDBJ databases">
        <authorList>
            <person name="Koch H."/>
        </authorList>
    </citation>
    <scope>NUCLEOTIDE SEQUENCE [LARGE SCALE GENOMIC DNA]</scope>
    <source>
        <strain evidence="2">6680</strain>
    </source>
</reference>